<sequence>MDHFITQLTINEVRHIKNLKIDININEKKHLILTGKNGSGKTSVLEALMRFLKGIEDNQINQYGEYENNISNLKKMLNNDDNPMDEYDTLKDIRRLEEKFNYHIKDLTAEINNIEHIYLDYTEGNFILAYFDAKRISNIEMPNDIKKIELPKFTDIDKNMSNIFLNYLVYLKTQQSFARNENDSETVDSIQKWFDNFQDALCNLFQDDSITLKFDYKNLTFKIYQRNRKEYGFESLSDGYSAVIDIVINLILRMEKTKSGIYDIGGIVIIDEVETHLHIELQKRIMPFLTSFFPNVQFIISTHSPFVLNSLENAVIYDLEKNVRIENLSGYAYDGIVESYFDIDKYSDSIKDKLLKYEKLLNNENKDDNEIILEEKIRNDLKAIPKELAPELVYKFNNLELLRKTNGVNKKRKDNNRGAV</sequence>
<accession>A0A2S7FC53</accession>
<dbReference type="Gene3D" id="3.40.50.300">
    <property type="entry name" value="P-loop containing nucleotide triphosphate hydrolases"/>
    <property type="match status" value="1"/>
</dbReference>
<dbReference type="SUPFAM" id="SSF52540">
    <property type="entry name" value="P-loop containing nucleoside triphosphate hydrolases"/>
    <property type="match status" value="1"/>
</dbReference>
<evidence type="ECO:0000259" key="1">
    <source>
        <dbReference type="SMART" id="SM00382"/>
    </source>
</evidence>
<dbReference type="InterPro" id="IPR003959">
    <property type="entry name" value="ATPase_AAA_core"/>
</dbReference>
<dbReference type="AlphaFoldDB" id="A0A2S7FC53"/>
<organism evidence="2 3">
    <name type="scientific">Clostridium butyricum</name>
    <dbReference type="NCBI Taxonomy" id="1492"/>
    <lineage>
        <taxon>Bacteria</taxon>
        <taxon>Bacillati</taxon>
        <taxon>Bacillota</taxon>
        <taxon>Clostridia</taxon>
        <taxon>Eubacteriales</taxon>
        <taxon>Clostridiaceae</taxon>
        <taxon>Clostridium</taxon>
    </lineage>
</organism>
<dbReference type="RefSeq" id="WP_052188308.1">
    <property type="nucleotide sequence ID" value="NZ_JSEG01000004.1"/>
</dbReference>
<reference evidence="2 3" key="1">
    <citation type="submission" date="2016-01" db="EMBL/GenBank/DDBJ databases">
        <title>Characterization of the Clostridium difficile lineages that are prevalent in Hong Kong and China.</title>
        <authorList>
            <person name="Kwok J.S.-L."/>
            <person name="Lam W.-Y."/>
            <person name="Ip M."/>
            <person name="Chan T.-F."/>
            <person name="Hawkey P.M."/>
            <person name="Tsui S.K.-W."/>
        </authorList>
    </citation>
    <scope>NUCLEOTIDE SEQUENCE [LARGE SCALE GENOMIC DNA]</scope>
    <source>
        <strain evidence="2 3">300064</strain>
    </source>
</reference>
<dbReference type="PANTHER" id="PTHR43581:SF4">
    <property type="entry name" value="ATP_GTP PHOSPHATASE"/>
    <property type="match status" value="1"/>
</dbReference>
<dbReference type="GO" id="GO:0016887">
    <property type="term" value="F:ATP hydrolysis activity"/>
    <property type="evidence" value="ECO:0007669"/>
    <property type="project" value="InterPro"/>
</dbReference>
<dbReference type="GO" id="GO:0005524">
    <property type="term" value="F:ATP binding"/>
    <property type="evidence" value="ECO:0007669"/>
    <property type="project" value="InterPro"/>
</dbReference>
<name>A0A2S7FC53_CLOBU</name>
<comment type="caution">
    <text evidence="2">The sequence shown here is derived from an EMBL/GenBank/DDBJ whole genome shotgun (WGS) entry which is preliminary data.</text>
</comment>
<dbReference type="InterPro" id="IPR051396">
    <property type="entry name" value="Bact_Antivir_Def_Nuclease"/>
</dbReference>
<dbReference type="CDD" id="cd00267">
    <property type="entry name" value="ABC_ATPase"/>
    <property type="match status" value="1"/>
</dbReference>
<dbReference type="SMART" id="SM00382">
    <property type="entry name" value="AAA"/>
    <property type="match status" value="1"/>
</dbReference>
<dbReference type="EMBL" id="LRDH01000099">
    <property type="protein sequence ID" value="PPV15431.1"/>
    <property type="molecule type" value="Genomic_DNA"/>
</dbReference>
<dbReference type="Proteomes" id="UP000238081">
    <property type="component" value="Unassembled WGS sequence"/>
</dbReference>
<protein>
    <recommendedName>
        <fullName evidence="1">AAA+ ATPase domain-containing protein</fullName>
    </recommendedName>
</protein>
<dbReference type="InterPro" id="IPR027417">
    <property type="entry name" value="P-loop_NTPase"/>
</dbReference>
<dbReference type="Pfam" id="PF13304">
    <property type="entry name" value="AAA_21"/>
    <property type="match status" value="1"/>
</dbReference>
<proteinExistence type="predicted"/>
<feature type="domain" description="AAA+ ATPase" evidence="1">
    <location>
        <begin position="27"/>
        <end position="329"/>
    </location>
</feature>
<gene>
    <name evidence="2" type="ORF">AWN73_11670</name>
</gene>
<evidence type="ECO:0000313" key="2">
    <source>
        <dbReference type="EMBL" id="PPV15431.1"/>
    </source>
</evidence>
<evidence type="ECO:0000313" key="3">
    <source>
        <dbReference type="Proteomes" id="UP000238081"/>
    </source>
</evidence>
<dbReference type="InterPro" id="IPR003593">
    <property type="entry name" value="AAA+_ATPase"/>
</dbReference>
<dbReference type="PANTHER" id="PTHR43581">
    <property type="entry name" value="ATP/GTP PHOSPHATASE"/>
    <property type="match status" value="1"/>
</dbReference>